<evidence type="ECO:0000313" key="3">
    <source>
        <dbReference type="Proteomes" id="UP001626550"/>
    </source>
</evidence>
<protein>
    <recommendedName>
        <fullName evidence="1">DOP1-like TPR domain-containing protein</fullName>
    </recommendedName>
</protein>
<reference evidence="2 3" key="1">
    <citation type="submission" date="2024-11" db="EMBL/GenBank/DDBJ databases">
        <title>Adaptive evolution of stress response genes in parasites aligns with host niche diversity.</title>
        <authorList>
            <person name="Hahn C."/>
            <person name="Resl P."/>
        </authorList>
    </citation>
    <scope>NUCLEOTIDE SEQUENCE [LARGE SCALE GENOMIC DNA]</scope>
    <source>
        <strain evidence="2">EGGRZ-B1_66</strain>
        <tissue evidence="2">Body</tissue>
    </source>
</reference>
<comment type="caution">
    <text evidence="2">The sequence shown here is derived from an EMBL/GenBank/DDBJ whole genome shotgun (WGS) entry which is preliminary data.</text>
</comment>
<keyword evidence="3" id="KW-1185">Reference proteome</keyword>
<dbReference type="AlphaFoldDB" id="A0ABD2QB45"/>
<gene>
    <name evidence="2" type="ORF">Ciccas_004621</name>
</gene>
<sequence length="404" mass="45848">MRCKLSELKLVLNALPQFLRRQGPLLAILLSDAISEPFTSRLFLHTSMFENTLKLALSCPSEGVPSLNDGQCRYDLHEHWFRFALSSMPYWHTASSELLKIYTEKICCNLMYMVTVSKLAFRLIQNDTQMQTFAQLQALNHPRDYVLKCITCLQGMMHAMLLPKGLIEVPLQDQKSTSSYISSKLTNLPESVSRAREIARIISNQATVLSEEFTVIDAMHNMQHLCFATRLGRPDVIRPAIRRLLEPVVQEHPSNTLVALSLCWPDSLLACPFDCQERSEFVSDKVSELLQIAQKEGIVVDNSSSSEDTSKDDFYSLLSRYSDDYHMEPPLNVSNGNLSSKKPSIPPPSSSLPWLLEPITNSLTQAEPIKLKTCSFADKILDLHRNEELFVSNFLFERVAKSFR</sequence>
<feature type="domain" description="DOP1-like TPR" evidence="1">
    <location>
        <begin position="73"/>
        <end position="162"/>
    </location>
</feature>
<dbReference type="Proteomes" id="UP001626550">
    <property type="component" value="Unassembled WGS sequence"/>
</dbReference>
<evidence type="ECO:0000259" key="1">
    <source>
        <dbReference type="Pfam" id="PF24601"/>
    </source>
</evidence>
<dbReference type="EMBL" id="JBJKFK010000491">
    <property type="protein sequence ID" value="KAL3316730.1"/>
    <property type="molecule type" value="Genomic_DNA"/>
</dbReference>
<dbReference type="InterPro" id="IPR056459">
    <property type="entry name" value="TPR_DOP1"/>
</dbReference>
<name>A0ABD2QB45_9PLAT</name>
<evidence type="ECO:0000313" key="2">
    <source>
        <dbReference type="EMBL" id="KAL3316730.1"/>
    </source>
</evidence>
<proteinExistence type="predicted"/>
<organism evidence="2 3">
    <name type="scientific">Cichlidogyrus casuarinus</name>
    <dbReference type="NCBI Taxonomy" id="1844966"/>
    <lineage>
        <taxon>Eukaryota</taxon>
        <taxon>Metazoa</taxon>
        <taxon>Spiralia</taxon>
        <taxon>Lophotrochozoa</taxon>
        <taxon>Platyhelminthes</taxon>
        <taxon>Monogenea</taxon>
        <taxon>Monopisthocotylea</taxon>
        <taxon>Dactylogyridea</taxon>
        <taxon>Ancyrocephalidae</taxon>
        <taxon>Cichlidogyrus</taxon>
    </lineage>
</organism>
<accession>A0ABD2QB45</accession>
<dbReference type="Pfam" id="PF24601">
    <property type="entry name" value="TPR_DOP1"/>
    <property type="match status" value="1"/>
</dbReference>